<dbReference type="PANTHER" id="PTHR20898">
    <property type="entry name" value="DAEDALUS ON 3-RELATED-RELATED"/>
    <property type="match status" value="1"/>
</dbReference>
<dbReference type="EMBL" id="CH479184">
    <property type="protein sequence ID" value="EDW37111.1"/>
    <property type="molecule type" value="Genomic_DNA"/>
</dbReference>
<dbReference type="Pfam" id="PF06477">
    <property type="entry name" value="DUF1091"/>
    <property type="match status" value="1"/>
</dbReference>
<feature type="transmembrane region" description="Helical" evidence="1">
    <location>
        <begin position="6"/>
        <end position="24"/>
    </location>
</feature>
<keyword evidence="1" id="KW-0472">Membrane</keyword>
<keyword evidence="1" id="KW-0812">Transmembrane</keyword>
<dbReference type="AlphaFoldDB" id="B4GKE5"/>
<dbReference type="Proteomes" id="UP000008744">
    <property type="component" value="Unassembled WGS sequence"/>
</dbReference>
<protein>
    <submittedName>
        <fullName evidence="2">GL26065</fullName>
    </submittedName>
</protein>
<dbReference type="InterPro" id="IPR010512">
    <property type="entry name" value="DUF1091"/>
</dbReference>
<evidence type="ECO:0000313" key="3">
    <source>
        <dbReference type="Proteomes" id="UP000008744"/>
    </source>
</evidence>
<reference evidence="2 3" key="1">
    <citation type="journal article" date="2007" name="Nature">
        <title>Evolution of genes and genomes on the Drosophila phylogeny.</title>
        <authorList>
            <consortium name="Drosophila 12 Genomes Consortium"/>
            <person name="Clark A.G."/>
            <person name="Eisen M.B."/>
            <person name="Smith D.R."/>
            <person name="Bergman C.M."/>
            <person name="Oliver B."/>
            <person name="Markow T.A."/>
            <person name="Kaufman T.C."/>
            <person name="Kellis M."/>
            <person name="Gelbart W."/>
            <person name="Iyer V.N."/>
            <person name="Pollard D.A."/>
            <person name="Sackton T.B."/>
            <person name="Larracuente A.M."/>
            <person name="Singh N.D."/>
            <person name="Abad J.P."/>
            <person name="Abt D.N."/>
            <person name="Adryan B."/>
            <person name="Aguade M."/>
            <person name="Akashi H."/>
            <person name="Anderson W.W."/>
            <person name="Aquadro C.F."/>
            <person name="Ardell D.H."/>
            <person name="Arguello R."/>
            <person name="Artieri C.G."/>
            <person name="Barbash D.A."/>
            <person name="Barker D."/>
            <person name="Barsanti P."/>
            <person name="Batterham P."/>
            <person name="Batzoglou S."/>
            <person name="Begun D."/>
            <person name="Bhutkar A."/>
            <person name="Blanco E."/>
            <person name="Bosak S.A."/>
            <person name="Bradley R.K."/>
            <person name="Brand A.D."/>
            <person name="Brent M.R."/>
            <person name="Brooks A.N."/>
            <person name="Brown R.H."/>
            <person name="Butlin R.K."/>
            <person name="Caggese C."/>
            <person name="Calvi B.R."/>
            <person name="Bernardo de Carvalho A."/>
            <person name="Caspi A."/>
            <person name="Castrezana S."/>
            <person name="Celniker S.E."/>
            <person name="Chang J.L."/>
            <person name="Chapple C."/>
            <person name="Chatterji S."/>
            <person name="Chinwalla A."/>
            <person name="Civetta A."/>
            <person name="Clifton S.W."/>
            <person name="Comeron J.M."/>
            <person name="Costello J.C."/>
            <person name="Coyne J.A."/>
            <person name="Daub J."/>
            <person name="David R.G."/>
            <person name="Delcher A.L."/>
            <person name="Delehaunty K."/>
            <person name="Do C.B."/>
            <person name="Ebling H."/>
            <person name="Edwards K."/>
            <person name="Eickbush T."/>
            <person name="Evans J.D."/>
            <person name="Filipski A."/>
            <person name="Findeiss S."/>
            <person name="Freyhult E."/>
            <person name="Fulton L."/>
            <person name="Fulton R."/>
            <person name="Garcia A.C."/>
            <person name="Gardiner A."/>
            <person name="Garfield D.A."/>
            <person name="Garvin B.E."/>
            <person name="Gibson G."/>
            <person name="Gilbert D."/>
            <person name="Gnerre S."/>
            <person name="Godfrey J."/>
            <person name="Good R."/>
            <person name="Gotea V."/>
            <person name="Gravely B."/>
            <person name="Greenberg A.J."/>
            <person name="Griffiths-Jones S."/>
            <person name="Gross S."/>
            <person name="Guigo R."/>
            <person name="Gustafson E.A."/>
            <person name="Haerty W."/>
            <person name="Hahn M.W."/>
            <person name="Halligan D.L."/>
            <person name="Halpern A.L."/>
            <person name="Halter G.M."/>
            <person name="Han M.V."/>
            <person name="Heger A."/>
            <person name="Hillier L."/>
            <person name="Hinrichs A.S."/>
            <person name="Holmes I."/>
            <person name="Hoskins R.A."/>
            <person name="Hubisz M.J."/>
            <person name="Hultmark D."/>
            <person name="Huntley M.A."/>
            <person name="Jaffe D.B."/>
            <person name="Jagadeeshan S."/>
            <person name="Jeck W.R."/>
            <person name="Johnson J."/>
            <person name="Jones C.D."/>
            <person name="Jordan W.C."/>
            <person name="Karpen G.H."/>
            <person name="Kataoka E."/>
            <person name="Keightley P.D."/>
            <person name="Kheradpour P."/>
            <person name="Kirkness E.F."/>
            <person name="Koerich L.B."/>
            <person name="Kristiansen K."/>
            <person name="Kudrna D."/>
            <person name="Kulathinal R.J."/>
            <person name="Kumar S."/>
            <person name="Kwok R."/>
            <person name="Lander E."/>
            <person name="Langley C.H."/>
            <person name="Lapoint R."/>
            <person name="Lazzaro B.P."/>
            <person name="Lee S.J."/>
            <person name="Levesque L."/>
            <person name="Li R."/>
            <person name="Lin C.F."/>
            <person name="Lin M.F."/>
            <person name="Lindblad-Toh K."/>
            <person name="Llopart A."/>
            <person name="Long M."/>
            <person name="Low L."/>
            <person name="Lozovsky E."/>
            <person name="Lu J."/>
            <person name="Luo M."/>
            <person name="Machado C.A."/>
            <person name="Makalowski W."/>
            <person name="Marzo M."/>
            <person name="Matsuda M."/>
            <person name="Matzkin L."/>
            <person name="McAllister B."/>
            <person name="McBride C.S."/>
            <person name="McKernan B."/>
            <person name="McKernan K."/>
            <person name="Mendez-Lago M."/>
            <person name="Minx P."/>
            <person name="Mollenhauer M.U."/>
            <person name="Montooth K."/>
            <person name="Mount S.M."/>
            <person name="Mu X."/>
            <person name="Myers E."/>
            <person name="Negre B."/>
            <person name="Newfeld S."/>
            <person name="Nielsen R."/>
            <person name="Noor M.A."/>
            <person name="O'Grady P."/>
            <person name="Pachter L."/>
            <person name="Papaceit M."/>
            <person name="Parisi M.J."/>
            <person name="Parisi M."/>
            <person name="Parts L."/>
            <person name="Pedersen J.S."/>
            <person name="Pesole G."/>
            <person name="Phillippy A.M."/>
            <person name="Ponting C.P."/>
            <person name="Pop M."/>
            <person name="Porcelli D."/>
            <person name="Powell J.R."/>
            <person name="Prohaska S."/>
            <person name="Pruitt K."/>
            <person name="Puig M."/>
            <person name="Quesneville H."/>
            <person name="Ram K.R."/>
            <person name="Rand D."/>
            <person name="Rasmussen M.D."/>
            <person name="Reed L.K."/>
            <person name="Reenan R."/>
            <person name="Reily A."/>
            <person name="Remington K.A."/>
            <person name="Rieger T.T."/>
            <person name="Ritchie M.G."/>
            <person name="Robin C."/>
            <person name="Rogers Y.H."/>
            <person name="Rohde C."/>
            <person name="Rozas J."/>
            <person name="Rubenfield M.J."/>
            <person name="Ruiz A."/>
            <person name="Russo S."/>
            <person name="Salzberg S.L."/>
            <person name="Sanchez-Gracia A."/>
            <person name="Saranga D.J."/>
            <person name="Sato H."/>
            <person name="Schaeffer S.W."/>
            <person name="Schatz M.C."/>
            <person name="Schlenke T."/>
            <person name="Schwartz R."/>
            <person name="Segarra C."/>
            <person name="Singh R.S."/>
            <person name="Sirot L."/>
            <person name="Sirota M."/>
            <person name="Sisneros N.B."/>
            <person name="Smith C.D."/>
            <person name="Smith T.F."/>
            <person name="Spieth J."/>
            <person name="Stage D.E."/>
            <person name="Stark A."/>
            <person name="Stephan W."/>
            <person name="Strausberg R.L."/>
            <person name="Strempel S."/>
            <person name="Sturgill D."/>
            <person name="Sutton G."/>
            <person name="Sutton G.G."/>
            <person name="Tao W."/>
            <person name="Teichmann S."/>
            <person name="Tobari Y.N."/>
            <person name="Tomimura Y."/>
            <person name="Tsolas J.M."/>
            <person name="Valente V.L."/>
            <person name="Venter E."/>
            <person name="Venter J.C."/>
            <person name="Vicario S."/>
            <person name="Vieira F.G."/>
            <person name="Vilella A.J."/>
            <person name="Villasante A."/>
            <person name="Walenz B."/>
            <person name="Wang J."/>
            <person name="Wasserman M."/>
            <person name="Watts T."/>
            <person name="Wilson D."/>
            <person name="Wilson R.K."/>
            <person name="Wing R.A."/>
            <person name="Wolfner M.F."/>
            <person name="Wong A."/>
            <person name="Wong G.K."/>
            <person name="Wu C.I."/>
            <person name="Wu G."/>
            <person name="Yamamoto D."/>
            <person name="Yang H.P."/>
            <person name="Yang S.P."/>
            <person name="Yorke J.A."/>
            <person name="Yoshida K."/>
            <person name="Zdobnov E."/>
            <person name="Zhang P."/>
            <person name="Zhang Y."/>
            <person name="Zimin A.V."/>
            <person name="Baldwin J."/>
            <person name="Abdouelleil A."/>
            <person name="Abdulkadir J."/>
            <person name="Abebe A."/>
            <person name="Abera B."/>
            <person name="Abreu J."/>
            <person name="Acer S.C."/>
            <person name="Aftuck L."/>
            <person name="Alexander A."/>
            <person name="An P."/>
            <person name="Anderson E."/>
            <person name="Anderson S."/>
            <person name="Arachi H."/>
            <person name="Azer M."/>
            <person name="Bachantsang P."/>
            <person name="Barry A."/>
            <person name="Bayul T."/>
            <person name="Berlin A."/>
            <person name="Bessette D."/>
            <person name="Bloom T."/>
            <person name="Blye J."/>
            <person name="Boguslavskiy L."/>
            <person name="Bonnet C."/>
            <person name="Boukhgalter B."/>
            <person name="Bourzgui I."/>
            <person name="Brown A."/>
            <person name="Cahill P."/>
            <person name="Channer S."/>
            <person name="Cheshatsang Y."/>
            <person name="Chuda L."/>
            <person name="Citroen M."/>
            <person name="Collymore A."/>
            <person name="Cooke P."/>
            <person name="Costello M."/>
            <person name="D'Aco K."/>
            <person name="Daza R."/>
            <person name="De Haan G."/>
            <person name="DeGray S."/>
            <person name="DeMaso C."/>
            <person name="Dhargay N."/>
            <person name="Dooley K."/>
            <person name="Dooley E."/>
            <person name="Doricent M."/>
            <person name="Dorje P."/>
            <person name="Dorjee K."/>
            <person name="Dupes A."/>
            <person name="Elong R."/>
            <person name="Falk J."/>
            <person name="Farina A."/>
            <person name="Faro S."/>
            <person name="Ferguson D."/>
            <person name="Fisher S."/>
            <person name="Foley C.D."/>
            <person name="Franke A."/>
            <person name="Friedrich D."/>
            <person name="Gadbois L."/>
            <person name="Gearin G."/>
            <person name="Gearin C.R."/>
            <person name="Giannoukos G."/>
            <person name="Goode T."/>
            <person name="Graham J."/>
            <person name="Grandbois E."/>
            <person name="Grewal S."/>
            <person name="Gyaltsen K."/>
            <person name="Hafez N."/>
            <person name="Hagos B."/>
            <person name="Hall J."/>
            <person name="Henson C."/>
            <person name="Hollinger A."/>
            <person name="Honan T."/>
            <person name="Huard M.D."/>
            <person name="Hughes L."/>
            <person name="Hurhula B."/>
            <person name="Husby M.E."/>
            <person name="Kamat A."/>
            <person name="Kanga B."/>
            <person name="Kashin S."/>
            <person name="Khazanovich D."/>
            <person name="Kisner P."/>
            <person name="Lance K."/>
            <person name="Lara M."/>
            <person name="Lee W."/>
            <person name="Lennon N."/>
            <person name="Letendre F."/>
            <person name="LeVine R."/>
            <person name="Lipovsky A."/>
            <person name="Liu X."/>
            <person name="Liu J."/>
            <person name="Liu S."/>
            <person name="Lokyitsang T."/>
            <person name="Lokyitsang Y."/>
            <person name="Lubonja R."/>
            <person name="Lui A."/>
            <person name="MacDonald P."/>
            <person name="Magnisalis V."/>
            <person name="Maru K."/>
            <person name="Matthews C."/>
            <person name="McCusker W."/>
            <person name="McDonough S."/>
            <person name="Mehta T."/>
            <person name="Meldrim J."/>
            <person name="Meneus L."/>
            <person name="Mihai O."/>
            <person name="Mihalev A."/>
            <person name="Mihova T."/>
            <person name="Mittelman R."/>
            <person name="Mlenga V."/>
            <person name="Montmayeur A."/>
            <person name="Mulrain L."/>
            <person name="Navidi A."/>
            <person name="Naylor J."/>
            <person name="Negash T."/>
            <person name="Nguyen T."/>
            <person name="Nguyen N."/>
            <person name="Nicol R."/>
            <person name="Norbu C."/>
            <person name="Norbu N."/>
            <person name="Novod N."/>
            <person name="O'Neill B."/>
            <person name="Osman S."/>
            <person name="Markiewicz E."/>
            <person name="Oyono O.L."/>
            <person name="Patti C."/>
            <person name="Phunkhang P."/>
            <person name="Pierre F."/>
            <person name="Priest M."/>
            <person name="Raghuraman S."/>
            <person name="Rege F."/>
            <person name="Reyes R."/>
            <person name="Rise C."/>
            <person name="Rogov P."/>
            <person name="Ross K."/>
            <person name="Ryan E."/>
            <person name="Settipalli S."/>
            <person name="Shea T."/>
            <person name="Sherpa N."/>
            <person name="Shi L."/>
            <person name="Shih D."/>
            <person name="Sparrow T."/>
            <person name="Spaulding J."/>
            <person name="Stalker J."/>
            <person name="Stange-Thomann N."/>
            <person name="Stavropoulos S."/>
            <person name="Stone C."/>
            <person name="Strader C."/>
            <person name="Tesfaye S."/>
            <person name="Thomson T."/>
            <person name="Thoulutsang Y."/>
            <person name="Thoulutsang D."/>
            <person name="Topham K."/>
            <person name="Topping I."/>
            <person name="Tsamla T."/>
            <person name="Vassiliev H."/>
            <person name="Vo A."/>
            <person name="Wangchuk T."/>
            <person name="Wangdi T."/>
            <person name="Weiand M."/>
            <person name="Wilkinson J."/>
            <person name="Wilson A."/>
            <person name="Yadav S."/>
            <person name="Young G."/>
            <person name="Yu Q."/>
            <person name="Zembek L."/>
            <person name="Zhong D."/>
            <person name="Zimmer A."/>
            <person name="Zwirko Z."/>
            <person name="Jaffe D.B."/>
            <person name="Alvarez P."/>
            <person name="Brockman W."/>
            <person name="Butler J."/>
            <person name="Chin C."/>
            <person name="Gnerre S."/>
            <person name="Grabherr M."/>
            <person name="Kleber M."/>
            <person name="Mauceli E."/>
            <person name="MacCallum I."/>
        </authorList>
    </citation>
    <scope>NUCLEOTIDE SEQUENCE [LARGE SCALE GENOMIC DNA]</scope>
    <source>
        <strain evidence="3">MSH-3 / Tucson 14011-0111.49</strain>
    </source>
</reference>
<dbReference type="PhylomeDB" id="B4GKE5"/>
<dbReference type="KEGG" id="dpe:6593476"/>
<dbReference type="PANTHER" id="PTHR20898:SF0">
    <property type="entry name" value="DAEDALUS ON 3-RELATED"/>
    <property type="match status" value="1"/>
</dbReference>
<name>B4GKE5_DROPE</name>
<dbReference type="eggNOG" id="ENOG502T9I2">
    <property type="taxonomic scope" value="Eukaryota"/>
</dbReference>
<dbReference type="STRING" id="7234.B4GKE5"/>
<dbReference type="SMART" id="SM00697">
    <property type="entry name" value="DM8"/>
    <property type="match status" value="1"/>
</dbReference>
<sequence length="177" mass="20375">MVLLRLYLLAVGGYFGCCLASYVLQVDLFSFAVDDPGIIVSQSAYVEQEQNRSYLSGHLIFNKTVNEITMRSSMNISRPRLPEVRLFDVKLNVCQMISNGYKNRFVRVFYNSYASFVNTRPACPIKANFNYTLTRAYLNEKVLPELLPQCIFRMQLVFQHQSKPLAHMQLNGRLSRA</sequence>
<evidence type="ECO:0000256" key="1">
    <source>
        <dbReference type="SAM" id="Phobius"/>
    </source>
</evidence>
<dbReference type="OrthoDB" id="7881840at2759"/>
<accession>B4GKE5</accession>
<proteinExistence type="predicted"/>
<gene>
    <name evidence="2" type="primary">Dper\GL26065</name>
    <name evidence="2" type="ORF">Dper_GL26065</name>
</gene>
<keyword evidence="1" id="KW-1133">Transmembrane helix</keyword>
<evidence type="ECO:0000313" key="2">
    <source>
        <dbReference type="EMBL" id="EDW37111.1"/>
    </source>
</evidence>
<organism evidence="3">
    <name type="scientific">Drosophila persimilis</name>
    <name type="common">Fruit fly</name>
    <dbReference type="NCBI Taxonomy" id="7234"/>
    <lineage>
        <taxon>Eukaryota</taxon>
        <taxon>Metazoa</taxon>
        <taxon>Ecdysozoa</taxon>
        <taxon>Arthropoda</taxon>
        <taxon>Hexapoda</taxon>
        <taxon>Insecta</taxon>
        <taxon>Pterygota</taxon>
        <taxon>Neoptera</taxon>
        <taxon>Endopterygota</taxon>
        <taxon>Diptera</taxon>
        <taxon>Brachycera</taxon>
        <taxon>Muscomorpha</taxon>
        <taxon>Ephydroidea</taxon>
        <taxon>Drosophilidae</taxon>
        <taxon>Drosophila</taxon>
        <taxon>Sophophora</taxon>
    </lineage>
</organism>
<keyword evidence="3" id="KW-1185">Reference proteome</keyword>
<dbReference type="HOGENOM" id="CLU_129483_0_0_1"/>
<dbReference type="OMA" id="LNTKPKC"/>